<comment type="pathway">
    <text evidence="2 8">Metabolic intermediate biosynthesis; chorismate biosynthesis; chorismate from D-erythrose 4-phosphate and phosphoenolpyruvate: step 1/7.</text>
</comment>
<dbReference type="InterPro" id="IPR006218">
    <property type="entry name" value="DAHP1/KDSA"/>
</dbReference>
<name>A0A7Z1AH77_9GAMM</name>
<evidence type="ECO:0000256" key="4">
    <source>
        <dbReference type="ARBA" id="ARBA00022605"/>
    </source>
</evidence>
<keyword evidence="11" id="KW-1185">Reference proteome</keyword>
<dbReference type="Gene3D" id="3.20.20.70">
    <property type="entry name" value="Aldolase class I"/>
    <property type="match status" value="1"/>
</dbReference>
<dbReference type="PANTHER" id="PTHR21225:SF10">
    <property type="entry name" value="PHOSPHO-2-DEHYDRO-3-DEOXYHEPTONATE ALDOLASE, TYR-SENSITIVE"/>
    <property type="match status" value="1"/>
</dbReference>
<evidence type="ECO:0000256" key="3">
    <source>
        <dbReference type="ARBA" id="ARBA00007985"/>
    </source>
</evidence>
<dbReference type="GO" id="GO:0003849">
    <property type="term" value="F:3-deoxy-7-phosphoheptulonate synthase activity"/>
    <property type="evidence" value="ECO:0007669"/>
    <property type="project" value="UniProtKB-EC"/>
</dbReference>
<protein>
    <recommendedName>
        <fullName evidence="8">Phospho-2-dehydro-3-deoxyheptonate aldolase</fullName>
        <ecNumber evidence="8">2.5.1.54</ecNumber>
    </recommendedName>
</protein>
<evidence type="ECO:0000313" key="10">
    <source>
        <dbReference type="EMBL" id="ODJ88824.1"/>
    </source>
</evidence>
<dbReference type="GO" id="GO:0005737">
    <property type="term" value="C:cytoplasm"/>
    <property type="evidence" value="ECO:0007669"/>
    <property type="project" value="TreeGrafter"/>
</dbReference>
<dbReference type="GO" id="GO:0042802">
    <property type="term" value="F:identical protein binding"/>
    <property type="evidence" value="ECO:0007669"/>
    <property type="project" value="UniProtKB-ARBA"/>
</dbReference>
<dbReference type="PANTHER" id="PTHR21225">
    <property type="entry name" value="PHOSPHO-2-DEHYDRO-3-DEOXYHEPTONATE ALDOLASE DAHP SYNTHETASE"/>
    <property type="match status" value="1"/>
</dbReference>
<dbReference type="NCBIfam" id="TIGR00034">
    <property type="entry name" value="aroFGH"/>
    <property type="match status" value="1"/>
</dbReference>
<accession>A0A7Z1AH77</accession>
<sequence length="357" mass="39343">MTVERPIIDSRVSNIRVSSTHRLIRPLDLLQEMPIGDTLYEHVLEVRNTIHNIIAGDDQRPLVIVGPCSIHDPSAAMDYAQRLKPLADALSDRLYIVMRVYFEKPRTTIGWKGLINDPEMNGSFDMAKGLHLARKLLLDINGLGLATATEILEPFTPQYIGDLLGWVAIGARTTESQTHRQMASGLSAPVGFKNSTDGNTKVAVDAMLSAASSHTFLGINEHGETSIVETTGNSDTHLILRGGSQGANYDQQDVFKAAEMLRSKALNPRLMVDCSHANSGKNYTRQVMVWDNLIAQICRARSDGEPSYILGAMLESHIKAGRQDIKGDLDYGVSVTDACIDWKTTEQLLRRGYQELG</sequence>
<evidence type="ECO:0000256" key="7">
    <source>
        <dbReference type="ARBA" id="ARBA00047508"/>
    </source>
</evidence>
<dbReference type="GO" id="GO:0009423">
    <property type="term" value="P:chorismate biosynthetic process"/>
    <property type="evidence" value="ECO:0007669"/>
    <property type="project" value="UniProtKB-UniPathway"/>
</dbReference>
<evidence type="ECO:0000256" key="2">
    <source>
        <dbReference type="ARBA" id="ARBA00004688"/>
    </source>
</evidence>
<dbReference type="PIRSF" id="PIRSF001361">
    <property type="entry name" value="DAHP_synthase"/>
    <property type="match status" value="1"/>
</dbReference>
<dbReference type="InterPro" id="IPR013785">
    <property type="entry name" value="Aldolase_TIM"/>
</dbReference>
<dbReference type="Proteomes" id="UP000094769">
    <property type="component" value="Unassembled WGS sequence"/>
</dbReference>
<dbReference type="EMBL" id="MARB01000004">
    <property type="protein sequence ID" value="ODJ88824.1"/>
    <property type="molecule type" value="Genomic_DNA"/>
</dbReference>
<dbReference type="Pfam" id="PF00793">
    <property type="entry name" value="DAHP_synth_1"/>
    <property type="match status" value="1"/>
</dbReference>
<dbReference type="FunFam" id="3.20.20.70:FF:000005">
    <property type="entry name" value="Phospho-2-dehydro-3-deoxyheptonate aldolase"/>
    <property type="match status" value="1"/>
</dbReference>
<feature type="domain" description="DAHP synthetase I/KDSA" evidence="9">
    <location>
        <begin position="52"/>
        <end position="349"/>
    </location>
</feature>
<dbReference type="UniPathway" id="UPA00053">
    <property type="reaction ID" value="UER00084"/>
</dbReference>
<keyword evidence="4 8" id="KW-0028">Amino-acid biosynthesis</keyword>
<evidence type="ECO:0000256" key="5">
    <source>
        <dbReference type="ARBA" id="ARBA00022679"/>
    </source>
</evidence>
<keyword evidence="5 8" id="KW-0808">Transferase</keyword>
<dbReference type="EC" id="2.5.1.54" evidence="8"/>
<evidence type="ECO:0000256" key="6">
    <source>
        <dbReference type="ARBA" id="ARBA00023141"/>
    </source>
</evidence>
<keyword evidence="6 8" id="KW-0057">Aromatic amino acid biosynthesis</keyword>
<dbReference type="GO" id="GO:0008652">
    <property type="term" value="P:amino acid biosynthetic process"/>
    <property type="evidence" value="ECO:0007669"/>
    <property type="project" value="UniProtKB-KW"/>
</dbReference>
<dbReference type="AlphaFoldDB" id="A0A7Z1AH77"/>
<dbReference type="NCBIfam" id="NF009395">
    <property type="entry name" value="PRK12755.1"/>
    <property type="match status" value="1"/>
</dbReference>
<dbReference type="RefSeq" id="WP_069121678.1">
    <property type="nucleotide sequence ID" value="NZ_MARB01000004.1"/>
</dbReference>
<dbReference type="OrthoDB" id="9807331at2"/>
<reference evidence="10 11" key="1">
    <citation type="submission" date="2016-06" db="EMBL/GenBank/DDBJ databases">
        <title>Genome sequence of endosymbiont of Candidatus Endolucinida thiodiazotropha.</title>
        <authorList>
            <person name="Poehlein A."/>
            <person name="Koenig S."/>
            <person name="Heiden S.E."/>
            <person name="Thuermer A."/>
            <person name="Voget S."/>
            <person name="Daniel R."/>
            <person name="Markert S."/>
            <person name="Gros O."/>
            <person name="Schweder T."/>
        </authorList>
    </citation>
    <scope>NUCLEOTIDE SEQUENCE [LARGE SCALE GENOMIC DNA]</scope>
    <source>
        <strain evidence="10 11">COS</strain>
    </source>
</reference>
<comment type="caution">
    <text evidence="10">The sequence shown here is derived from an EMBL/GenBank/DDBJ whole genome shotgun (WGS) entry which is preliminary data.</text>
</comment>
<evidence type="ECO:0000256" key="8">
    <source>
        <dbReference type="PIRNR" id="PIRNR001361"/>
    </source>
</evidence>
<organism evidence="10 11">
    <name type="scientific">Candidatus Thiodiazotropha endolucinida</name>
    <dbReference type="NCBI Taxonomy" id="1655433"/>
    <lineage>
        <taxon>Bacteria</taxon>
        <taxon>Pseudomonadati</taxon>
        <taxon>Pseudomonadota</taxon>
        <taxon>Gammaproteobacteria</taxon>
        <taxon>Chromatiales</taxon>
        <taxon>Sedimenticolaceae</taxon>
        <taxon>Candidatus Thiodiazotropha</taxon>
    </lineage>
</organism>
<evidence type="ECO:0000313" key="11">
    <source>
        <dbReference type="Proteomes" id="UP000094769"/>
    </source>
</evidence>
<comment type="similarity">
    <text evidence="3 8">Belongs to the class-I DAHP synthase family.</text>
</comment>
<dbReference type="SUPFAM" id="SSF51569">
    <property type="entry name" value="Aldolase"/>
    <property type="match status" value="1"/>
</dbReference>
<comment type="catalytic activity">
    <reaction evidence="7 8">
        <text>D-erythrose 4-phosphate + phosphoenolpyruvate + H2O = 7-phospho-2-dehydro-3-deoxy-D-arabino-heptonate + phosphate</text>
        <dbReference type="Rhea" id="RHEA:14717"/>
        <dbReference type="ChEBI" id="CHEBI:15377"/>
        <dbReference type="ChEBI" id="CHEBI:16897"/>
        <dbReference type="ChEBI" id="CHEBI:43474"/>
        <dbReference type="ChEBI" id="CHEBI:58394"/>
        <dbReference type="ChEBI" id="CHEBI:58702"/>
        <dbReference type="EC" id="2.5.1.54"/>
    </reaction>
</comment>
<evidence type="ECO:0000259" key="9">
    <source>
        <dbReference type="Pfam" id="PF00793"/>
    </source>
</evidence>
<gene>
    <name evidence="10" type="primary">aroF</name>
    <name evidence="10" type="ORF">CODIS_09180</name>
</gene>
<evidence type="ECO:0000256" key="1">
    <source>
        <dbReference type="ARBA" id="ARBA00003726"/>
    </source>
</evidence>
<dbReference type="GO" id="GO:0009073">
    <property type="term" value="P:aromatic amino acid family biosynthetic process"/>
    <property type="evidence" value="ECO:0007669"/>
    <property type="project" value="UniProtKB-KW"/>
</dbReference>
<comment type="function">
    <text evidence="1 8">Stereospecific condensation of phosphoenolpyruvate (PEP) and D-erythrose-4-phosphate (E4P) giving rise to 3-deoxy-D-arabino-heptulosonate-7-phosphate (DAHP).</text>
</comment>
<proteinExistence type="inferred from homology"/>
<dbReference type="InterPro" id="IPR006219">
    <property type="entry name" value="DAHP_synth_1"/>
</dbReference>